<dbReference type="PANTHER" id="PTHR46776">
    <property type="entry name" value="CYCLIN-DEPENDENT KINASE INHIBITOR 4-RELATED"/>
    <property type="match status" value="1"/>
</dbReference>
<comment type="similarity">
    <text evidence="2">Belongs to the CDI family. ICK/KRP subfamily.</text>
</comment>
<dbReference type="GO" id="GO:0051726">
    <property type="term" value="P:regulation of cell cycle"/>
    <property type="evidence" value="ECO:0007669"/>
    <property type="project" value="InterPro"/>
</dbReference>
<keyword evidence="8" id="KW-1185">Reference proteome</keyword>
<comment type="caution">
    <text evidence="7">The sequence shown here is derived from an EMBL/GenBank/DDBJ whole genome shotgun (WGS) entry which is preliminary data.</text>
</comment>
<evidence type="ECO:0000256" key="3">
    <source>
        <dbReference type="ARBA" id="ARBA00023013"/>
    </source>
</evidence>
<dbReference type="PIRSF" id="PIRSF017811">
    <property type="entry name" value="CDK_inhib_pln"/>
    <property type="match status" value="1"/>
</dbReference>
<dbReference type="Pfam" id="PF02234">
    <property type="entry name" value="CDI"/>
    <property type="match status" value="1"/>
</dbReference>
<reference evidence="7" key="1">
    <citation type="submission" date="2020-03" db="EMBL/GenBank/DDBJ databases">
        <title>A high-quality chromosome-level genome assembly of a woody plant with both climbing and erect habits, Rhamnella rubrinervis.</title>
        <authorList>
            <person name="Lu Z."/>
            <person name="Yang Y."/>
            <person name="Zhu X."/>
            <person name="Sun Y."/>
        </authorList>
    </citation>
    <scope>NUCLEOTIDE SEQUENCE</scope>
    <source>
        <strain evidence="7">BYM</strain>
        <tissue evidence="7">Leaf</tissue>
    </source>
</reference>
<evidence type="ECO:0000313" key="7">
    <source>
        <dbReference type="EMBL" id="KAF3457671.1"/>
    </source>
</evidence>
<keyword evidence="4" id="KW-0131">Cell cycle</keyword>
<dbReference type="GO" id="GO:0005654">
    <property type="term" value="C:nucleoplasm"/>
    <property type="evidence" value="ECO:0007669"/>
    <property type="project" value="UniProtKB-SubCell"/>
</dbReference>
<dbReference type="OrthoDB" id="6373236at2759"/>
<evidence type="ECO:0000256" key="2">
    <source>
        <dbReference type="ARBA" id="ARBA00010274"/>
    </source>
</evidence>
<dbReference type="InterPro" id="IPR003175">
    <property type="entry name" value="CDI_dom"/>
</dbReference>
<feature type="compositionally biased region" description="Polar residues" evidence="5">
    <location>
        <begin position="188"/>
        <end position="207"/>
    </location>
</feature>
<protein>
    <recommendedName>
        <fullName evidence="6">Cyclin-dependent kinase inhibitor domain-containing protein</fullName>
    </recommendedName>
</protein>
<evidence type="ECO:0000256" key="4">
    <source>
        <dbReference type="ARBA" id="ARBA00023306"/>
    </source>
</evidence>
<evidence type="ECO:0000313" key="8">
    <source>
        <dbReference type="Proteomes" id="UP000796880"/>
    </source>
</evidence>
<dbReference type="Gene3D" id="4.10.365.10">
    <property type="entry name" value="p27"/>
    <property type="match status" value="1"/>
</dbReference>
<proteinExistence type="inferred from homology"/>
<dbReference type="AlphaFoldDB" id="A0A8K0MSV8"/>
<evidence type="ECO:0000256" key="1">
    <source>
        <dbReference type="ARBA" id="ARBA00004642"/>
    </source>
</evidence>
<dbReference type="EMBL" id="VOIH02000001">
    <property type="protein sequence ID" value="KAF3457671.1"/>
    <property type="molecule type" value="Genomic_DNA"/>
</dbReference>
<feature type="compositionally biased region" description="Polar residues" evidence="5">
    <location>
        <begin position="85"/>
        <end position="96"/>
    </location>
</feature>
<sequence length="258" mass="28371">MGKYMRKAKAAGDVAVMEVAQSSLGVRTRAKTLALQRLQQSPASAPATSSGSYLQLRSRRLEKPPIVIPSSEQKRQKQGPRLGCVQNTKANPNPRASSRLRVGSVASASHGSIPVGIVDSEDGKKANEPKEVMDKAEEVQENNTSKGDFGNEEASCGENLMDFEGRERSTRESTPCNLIRDPDAILTPGSTTRPTNSAETNQRIQNSSRRHVPTAHEMDEFFAGAEEEQQKLFIDKYNFDPVTDTPLPGRYEWEKVDP</sequence>
<organism evidence="7 8">
    <name type="scientific">Rhamnella rubrinervis</name>
    <dbReference type="NCBI Taxonomy" id="2594499"/>
    <lineage>
        <taxon>Eukaryota</taxon>
        <taxon>Viridiplantae</taxon>
        <taxon>Streptophyta</taxon>
        <taxon>Embryophyta</taxon>
        <taxon>Tracheophyta</taxon>
        <taxon>Spermatophyta</taxon>
        <taxon>Magnoliopsida</taxon>
        <taxon>eudicotyledons</taxon>
        <taxon>Gunneridae</taxon>
        <taxon>Pentapetalae</taxon>
        <taxon>rosids</taxon>
        <taxon>fabids</taxon>
        <taxon>Rosales</taxon>
        <taxon>Rhamnaceae</taxon>
        <taxon>rhamnoid group</taxon>
        <taxon>Rhamneae</taxon>
        <taxon>Rhamnella</taxon>
    </lineage>
</organism>
<evidence type="ECO:0000256" key="5">
    <source>
        <dbReference type="SAM" id="MobiDB-lite"/>
    </source>
</evidence>
<dbReference type="GO" id="GO:0004861">
    <property type="term" value="F:cyclin-dependent protein serine/threonine kinase inhibitor activity"/>
    <property type="evidence" value="ECO:0007669"/>
    <property type="project" value="InterPro"/>
</dbReference>
<feature type="domain" description="Cyclin-dependent kinase inhibitor" evidence="6">
    <location>
        <begin position="211"/>
        <end position="256"/>
    </location>
</feature>
<feature type="region of interest" description="Disordered" evidence="5">
    <location>
        <begin position="37"/>
        <end position="213"/>
    </location>
</feature>
<feature type="compositionally biased region" description="Basic and acidic residues" evidence="5">
    <location>
        <begin position="121"/>
        <end position="138"/>
    </location>
</feature>
<evidence type="ECO:0000259" key="6">
    <source>
        <dbReference type="Pfam" id="PF02234"/>
    </source>
</evidence>
<accession>A0A8K0MSV8</accession>
<comment type="subcellular location">
    <subcellularLocation>
        <location evidence="1">Nucleus</location>
        <location evidence="1">Nucleoplasm</location>
    </subcellularLocation>
</comment>
<dbReference type="Proteomes" id="UP000796880">
    <property type="component" value="Unassembled WGS sequence"/>
</dbReference>
<gene>
    <name evidence="7" type="ORF">FNV43_RR02329</name>
</gene>
<feature type="compositionally biased region" description="Low complexity" evidence="5">
    <location>
        <begin position="41"/>
        <end position="52"/>
    </location>
</feature>
<keyword evidence="3" id="KW-0649">Protein kinase inhibitor</keyword>
<dbReference type="InterPro" id="IPR044898">
    <property type="entry name" value="CDI_dom_sf"/>
</dbReference>
<dbReference type="InterPro" id="IPR044275">
    <property type="entry name" value="KRP"/>
</dbReference>
<name>A0A8K0MSV8_9ROSA</name>